<dbReference type="CDD" id="cd00446">
    <property type="entry name" value="GrpE"/>
    <property type="match status" value="1"/>
</dbReference>
<protein>
    <recommendedName>
        <fullName evidence="3">Protein GrpE</fullName>
    </recommendedName>
    <alternativeName>
        <fullName evidence="3">HSP-70 cofactor</fullName>
    </alternativeName>
</protein>
<dbReference type="GO" id="GO:0051087">
    <property type="term" value="F:protein-folding chaperone binding"/>
    <property type="evidence" value="ECO:0007669"/>
    <property type="project" value="InterPro"/>
</dbReference>
<evidence type="ECO:0000256" key="4">
    <source>
        <dbReference type="RuleBase" id="RU004478"/>
    </source>
</evidence>
<comment type="similarity">
    <text evidence="1 3 4">Belongs to the GrpE family.</text>
</comment>
<keyword evidence="2 3" id="KW-0143">Chaperone</keyword>
<dbReference type="InterPro" id="IPR009012">
    <property type="entry name" value="GrpE_head"/>
</dbReference>
<evidence type="ECO:0000256" key="3">
    <source>
        <dbReference type="HAMAP-Rule" id="MF_01151"/>
    </source>
</evidence>
<accession>A0A1G2B1W0</accession>
<reference evidence="5 6" key="1">
    <citation type="journal article" date="2016" name="Nat. Commun.">
        <title>Thousands of microbial genomes shed light on interconnected biogeochemical processes in an aquifer system.</title>
        <authorList>
            <person name="Anantharaman K."/>
            <person name="Brown C.T."/>
            <person name="Hug L.A."/>
            <person name="Sharon I."/>
            <person name="Castelle C.J."/>
            <person name="Probst A.J."/>
            <person name="Thomas B.C."/>
            <person name="Singh A."/>
            <person name="Wilkins M.J."/>
            <person name="Karaoz U."/>
            <person name="Brodie E.L."/>
            <person name="Williams K.H."/>
            <person name="Hubbard S.S."/>
            <person name="Banfield J.F."/>
        </authorList>
    </citation>
    <scope>NUCLEOTIDE SEQUENCE [LARGE SCALE GENOMIC DNA]</scope>
</reference>
<sequence>MTPEHQQKDEHQPTEIEKLQKQAEEYLDGWKRAKADYLNQKKEFEKREKEVVQFANAGLIIELIPIYNHLKLALKHKPAHQDTAHWVKGIEHIAQELKTFFSQMGIEEIPTKGQKFNTDQHEAVAHEKREGIEHDVIIEEVEPGYMMLGKTIHPAKVKVAQ</sequence>
<evidence type="ECO:0000256" key="1">
    <source>
        <dbReference type="ARBA" id="ARBA00009054"/>
    </source>
</evidence>
<dbReference type="GO" id="GO:0042803">
    <property type="term" value="F:protein homodimerization activity"/>
    <property type="evidence" value="ECO:0007669"/>
    <property type="project" value="InterPro"/>
</dbReference>
<dbReference type="GO" id="GO:0006457">
    <property type="term" value="P:protein folding"/>
    <property type="evidence" value="ECO:0007669"/>
    <property type="project" value="InterPro"/>
</dbReference>
<evidence type="ECO:0000313" key="6">
    <source>
        <dbReference type="Proteomes" id="UP000179164"/>
    </source>
</evidence>
<dbReference type="EMBL" id="MHKE01000015">
    <property type="protein sequence ID" value="OGY83144.1"/>
    <property type="molecule type" value="Genomic_DNA"/>
</dbReference>
<keyword evidence="3" id="KW-0963">Cytoplasm</keyword>
<dbReference type="InterPro" id="IPR013805">
    <property type="entry name" value="GrpE_CC"/>
</dbReference>
<dbReference type="PANTHER" id="PTHR21237">
    <property type="entry name" value="GRPE PROTEIN"/>
    <property type="match status" value="1"/>
</dbReference>
<dbReference type="SUPFAM" id="SSF58014">
    <property type="entry name" value="Coiled-coil domain of nucleotide exchange factor GrpE"/>
    <property type="match status" value="1"/>
</dbReference>
<dbReference type="Gene3D" id="3.90.20.20">
    <property type="match status" value="1"/>
</dbReference>
<dbReference type="PRINTS" id="PR00773">
    <property type="entry name" value="GRPEPROTEIN"/>
</dbReference>
<dbReference type="PANTHER" id="PTHR21237:SF23">
    <property type="entry name" value="GRPE PROTEIN HOMOLOG, MITOCHONDRIAL"/>
    <property type="match status" value="1"/>
</dbReference>
<dbReference type="HAMAP" id="MF_01151">
    <property type="entry name" value="GrpE"/>
    <property type="match status" value="1"/>
</dbReference>
<dbReference type="GO" id="GO:0005737">
    <property type="term" value="C:cytoplasm"/>
    <property type="evidence" value="ECO:0007669"/>
    <property type="project" value="UniProtKB-SubCell"/>
</dbReference>
<dbReference type="Pfam" id="PF01025">
    <property type="entry name" value="GrpE"/>
    <property type="match status" value="1"/>
</dbReference>
<dbReference type="AlphaFoldDB" id="A0A1G2B1W0"/>
<comment type="caution">
    <text evidence="5">The sequence shown here is derived from an EMBL/GenBank/DDBJ whole genome shotgun (WGS) entry which is preliminary data.</text>
</comment>
<dbReference type="SUPFAM" id="SSF51064">
    <property type="entry name" value="Head domain of nucleotide exchange factor GrpE"/>
    <property type="match status" value="1"/>
</dbReference>
<dbReference type="Proteomes" id="UP000179164">
    <property type="component" value="Unassembled WGS sequence"/>
</dbReference>
<organism evidence="5 6">
    <name type="scientific">Candidatus Kerfeldbacteria bacterium RIFCSPLOWO2_01_FULL_48_11</name>
    <dbReference type="NCBI Taxonomy" id="1798543"/>
    <lineage>
        <taxon>Bacteria</taxon>
        <taxon>Candidatus Kerfeldiibacteriota</taxon>
    </lineage>
</organism>
<dbReference type="InterPro" id="IPR000740">
    <property type="entry name" value="GrpE"/>
</dbReference>
<dbReference type="STRING" id="1798543.A2898_02620"/>
<comment type="subcellular location">
    <subcellularLocation>
        <location evidence="3">Cytoplasm</location>
    </subcellularLocation>
</comment>
<keyword evidence="3" id="KW-0346">Stress response</keyword>
<dbReference type="GO" id="GO:0051082">
    <property type="term" value="F:unfolded protein binding"/>
    <property type="evidence" value="ECO:0007669"/>
    <property type="project" value="TreeGrafter"/>
</dbReference>
<gene>
    <name evidence="3" type="primary">grpE</name>
    <name evidence="5" type="ORF">A2898_02620</name>
</gene>
<evidence type="ECO:0000313" key="5">
    <source>
        <dbReference type="EMBL" id="OGY83144.1"/>
    </source>
</evidence>
<comment type="function">
    <text evidence="3">Participates actively in the response to hyperosmotic and heat shock by preventing the aggregation of stress-denatured proteins, in association with DnaK and GrpE. It is the nucleotide exchange factor for DnaK and may function as a thermosensor. Unfolded proteins bind initially to DnaJ; upon interaction with the DnaJ-bound protein, DnaK hydrolyzes its bound ATP, resulting in the formation of a stable complex. GrpE releases ADP from DnaK; ATP binding to DnaK triggers the release of the substrate protein, thus completing the reaction cycle. Several rounds of ATP-dependent interactions between DnaJ, DnaK and GrpE are required for fully efficient folding.</text>
</comment>
<evidence type="ECO:0000256" key="2">
    <source>
        <dbReference type="ARBA" id="ARBA00023186"/>
    </source>
</evidence>
<comment type="subunit">
    <text evidence="3">Homodimer.</text>
</comment>
<dbReference type="Gene3D" id="2.30.22.10">
    <property type="entry name" value="Head domain of nucleotide exchange factor GrpE"/>
    <property type="match status" value="1"/>
</dbReference>
<name>A0A1G2B1W0_9BACT</name>
<dbReference type="GO" id="GO:0000774">
    <property type="term" value="F:adenyl-nucleotide exchange factor activity"/>
    <property type="evidence" value="ECO:0007669"/>
    <property type="project" value="InterPro"/>
</dbReference>
<proteinExistence type="inferred from homology"/>